<dbReference type="EMBL" id="VSRR010078692">
    <property type="protein sequence ID" value="MPC88718.1"/>
    <property type="molecule type" value="Genomic_DNA"/>
</dbReference>
<dbReference type="Proteomes" id="UP000324222">
    <property type="component" value="Unassembled WGS sequence"/>
</dbReference>
<accession>A0A5B7J729</accession>
<proteinExistence type="predicted"/>
<evidence type="ECO:0000313" key="1">
    <source>
        <dbReference type="EMBL" id="MPC88718.1"/>
    </source>
</evidence>
<comment type="caution">
    <text evidence="1">The sequence shown here is derived from an EMBL/GenBank/DDBJ whole genome shotgun (WGS) entry which is preliminary data.</text>
</comment>
<keyword evidence="1" id="KW-0489">Methyltransferase</keyword>
<protein>
    <submittedName>
        <fullName evidence="1">Putative RNA methyltransferase bin3</fullName>
    </submittedName>
</protein>
<keyword evidence="2" id="KW-1185">Reference proteome</keyword>
<evidence type="ECO:0000313" key="2">
    <source>
        <dbReference type="Proteomes" id="UP000324222"/>
    </source>
</evidence>
<dbReference type="GO" id="GO:0032259">
    <property type="term" value="P:methylation"/>
    <property type="evidence" value="ECO:0007669"/>
    <property type="project" value="UniProtKB-KW"/>
</dbReference>
<gene>
    <name evidence="1" type="primary">bin3_0</name>
    <name evidence="1" type="ORF">E2C01_083637</name>
</gene>
<dbReference type="OrthoDB" id="10017101at2759"/>
<dbReference type="GO" id="GO:0008168">
    <property type="term" value="F:methyltransferase activity"/>
    <property type="evidence" value="ECO:0007669"/>
    <property type="project" value="UniProtKB-KW"/>
</dbReference>
<dbReference type="AlphaFoldDB" id="A0A5B7J729"/>
<sequence length="153" mass="16862">MSFSSPGEHRFGNKWRPKRVRVLPSKFLLGGSITDPLNLGSLDKEAAQGTAETSTAVGGGAAISKRSAAVRVIIPPNINDPLNLDASSDNEDLHTDALQRQMRRRRRRVSICCNKVEIFILKVARLYNMVNIIPVHPFLGYIGKLVPEETWGG</sequence>
<name>A0A5B7J729_PORTR</name>
<reference evidence="1 2" key="1">
    <citation type="submission" date="2019-05" db="EMBL/GenBank/DDBJ databases">
        <title>Another draft genome of Portunus trituberculatus and its Hox gene families provides insights of decapod evolution.</title>
        <authorList>
            <person name="Jeong J.-H."/>
            <person name="Song I."/>
            <person name="Kim S."/>
            <person name="Choi T."/>
            <person name="Kim D."/>
            <person name="Ryu S."/>
            <person name="Kim W."/>
        </authorList>
    </citation>
    <scope>NUCLEOTIDE SEQUENCE [LARGE SCALE GENOMIC DNA]</scope>
    <source>
        <tissue evidence="1">Muscle</tissue>
    </source>
</reference>
<organism evidence="1 2">
    <name type="scientific">Portunus trituberculatus</name>
    <name type="common">Swimming crab</name>
    <name type="synonym">Neptunus trituberculatus</name>
    <dbReference type="NCBI Taxonomy" id="210409"/>
    <lineage>
        <taxon>Eukaryota</taxon>
        <taxon>Metazoa</taxon>
        <taxon>Ecdysozoa</taxon>
        <taxon>Arthropoda</taxon>
        <taxon>Crustacea</taxon>
        <taxon>Multicrustacea</taxon>
        <taxon>Malacostraca</taxon>
        <taxon>Eumalacostraca</taxon>
        <taxon>Eucarida</taxon>
        <taxon>Decapoda</taxon>
        <taxon>Pleocyemata</taxon>
        <taxon>Brachyura</taxon>
        <taxon>Eubrachyura</taxon>
        <taxon>Portunoidea</taxon>
        <taxon>Portunidae</taxon>
        <taxon>Portuninae</taxon>
        <taxon>Portunus</taxon>
    </lineage>
</organism>
<keyword evidence="1" id="KW-0808">Transferase</keyword>